<organism evidence="2 3">
    <name type="scientific">Rhodococcus ruber</name>
    <dbReference type="NCBI Taxonomy" id="1830"/>
    <lineage>
        <taxon>Bacteria</taxon>
        <taxon>Bacillati</taxon>
        <taxon>Actinomycetota</taxon>
        <taxon>Actinomycetes</taxon>
        <taxon>Mycobacteriales</taxon>
        <taxon>Nocardiaceae</taxon>
        <taxon>Rhodococcus</taxon>
    </lineage>
</organism>
<dbReference type="Proteomes" id="UP001081071">
    <property type="component" value="Unassembled WGS sequence"/>
</dbReference>
<dbReference type="EMBL" id="JAPWIJ010000002">
    <property type="protein sequence ID" value="MCZ4517979.1"/>
    <property type="molecule type" value="Genomic_DNA"/>
</dbReference>
<comment type="caution">
    <text evidence="2">The sequence shown here is derived from an EMBL/GenBank/DDBJ whole genome shotgun (WGS) entry which is preliminary data.</text>
</comment>
<protein>
    <submittedName>
        <fullName evidence="2">Helix-turn-helix transcriptional regulator</fullName>
    </submittedName>
</protein>
<evidence type="ECO:0000259" key="1">
    <source>
        <dbReference type="Pfam" id="PF03551"/>
    </source>
</evidence>
<dbReference type="RefSeq" id="WP_269602655.1">
    <property type="nucleotide sequence ID" value="NZ_JAPWIJ010000002.1"/>
</dbReference>
<dbReference type="PANTHER" id="PTHR43252:SF2">
    <property type="entry name" value="TRANSCRIPTION REGULATOR, PADR-LIKE FAMILY"/>
    <property type="match status" value="1"/>
</dbReference>
<dbReference type="InterPro" id="IPR036388">
    <property type="entry name" value="WH-like_DNA-bd_sf"/>
</dbReference>
<dbReference type="InterPro" id="IPR036390">
    <property type="entry name" value="WH_DNA-bd_sf"/>
</dbReference>
<feature type="domain" description="Transcription regulator PadR N-terminal" evidence="1">
    <location>
        <begin position="14"/>
        <end position="80"/>
    </location>
</feature>
<gene>
    <name evidence="2" type="ORF">O4220_05570</name>
</gene>
<dbReference type="Gene3D" id="1.10.10.10">
    <property type="entry name" value="Winged helix-like DNA-binding domain superfamily/Winged helix DNA-binding domain"/>
    <property type="match status" value="1"/>
</dbReference>
<proteinExistence type="predicted"/>
<evidence type="ECO:0000313" key="3">
    <source>
        <dbReference type="Proteomes" id="UP001081071"/>
    </source>
</evidence>
<accession>A0ABT4MAI2</accession>
<sequence length="181" mass="20365">MPTNALLNPLVLPILGLLVEEPRHSYAIFTELRSRHAHMTVRNGTVYTLIERLRAEGWIRNDDSRTPPIVEITPDGVEALRQNVIRQVMDSDLIEGRAFTTALAYVGILDKQEARELLSVRAAAVRDAVARLEDALSKTDIPPLHMIEAHYMRSKLAHDAEWLEQIIADVDSGNLVWVTGR</sequence>
<dbReference type="SUPFAM" id="SSF46785">
    <property type="entry name" value="Winged helix' DNA-binding domain"/>
    <property type="match status" value="1"/>
</dbReference>
<dbReference type="PANTHER" id="PTHR43252">
    <property type="entry name" value="TRANSCRIPTIONAL REGULATOR YQJI"/>
    <property type="match status" value="1"/>
</dbReference>
<name>A0ABT4MAI2_9NOCA</name>
<dbReference type="Pfam" id="PF03551">
    <property type="entry name" value="PadR"/>
    <property type="match status" value="1"/>
</dbReference>
<reference evidence="2" key="1">
    <citation type="submission" date="2022-12" db="EMBL/GenBank/DDBJ databases">
        <authorList>
            <person name="Krivoruchko A.V."/>
            <person name="Elkin A."/>
        </authorList>
    </citation>
    <scope>NUCLEOTIDE SEQUENCE</scope>
    <source>
        <strain evidence="2">IEGM 1391</strain>
    </source>
</reference>
<keyword evidence="3" id="KW-1185">Reference proteome</keyword>
<evidence type="ECO:0000313" key="2">
    <source>
        <dbReference type="EMBL" id="MCZ4517979.1"/>
    </source>
</evidence>
<dbReference type="InterPro" id="IPR005149">
    <property type="entry name" value="Tscrpt_reg_PadR_N"/>
</dbReference>